<dbReference type="CDD" id="cd03714">
    <property type="entry name" value="RT_DIRS1"/>
    <property type="match status" value="1"/>
</dbReference>
<evidence type="ECO:0000256" key="1">
    <source>
        <dbReference type="SAM" id="MobiDB-lite"/>
    </source>
</evidence>
<dbReference type="InterPro" id="IPR052055">
    <property type="entry name" value="Hepadnavirus_pol/RT"/>
</dbReference>
<dbReference type="AlphaFoldDB" id="A0A8H7VCF9"/>
<dbReference type="EMBL" id="JAEPRB010000666">
    <property type="protein sequence ID" value="KAG2213697.1"/>
    <property type="molecule type" value="Genomic_DNA"/>
</dbReference>
<dbReference type="InterPro" id="IPR043128">
    <property type="entry name" value="Rev_trsase/Diguanyl_cyclase"/>
</dbReference>
<feature type="region of interest" description="Disordered" evidence="1">
    <location>
        <begin position="79"/>
        <end position="102"/>
    </location>
</feature>
<dbReference type="InterPro" id="IPR043502">
    <property type="entry name" value="DNA/RNA_pol_sf"/>
</dbReference>
<keyword evidence="4" id="KW-1185">Reference proteome</keyword>
<accession>A0A8H7VCF9</accession>
<dbReference type="PANTHER" id="PTHR33050">
    <property type="entry name" value="REVERSE TRANSCRIPTASE DOMAIN-CONTAINING PROTEIN"/>
    <property type="match status" value="1"/>
</dbReference>
<protein>
    <recommendedName>
        <fullName evidence="2">Reverse transcriptase domain-containing protein</fullName>
    </recommendedName>
</protein>
<dbReference type="InterPro" id="IPR000477">
    <property type="entry name" value="RT_dom"/>
</dbReference>
<reference evidence="3 4" key="1">
    <citation type="submission" date="2020-12" db="EMBL/GenBank/DDBJ databases">
        <title>Metabolic potential, ecology and presence of endohyphal bacteria is reflected in genomic diversity of Mucoromycotina.</title>
        <authorList>
            <person name="Muszewska A."/>
            <person name="Okrasinska A."/>
            <person name="Steczkiewicz K."/>
            <person name="Drgas O."/>
            <person name="Orlowska M."/>
            <person name="Perlinska-Lenart U."/>
            <person name="Aleksandrzak-Piekarczyk T."/>
            <person name="Szatraj K."/>
            <person name="Zielenkiewicz U."/>
            <person name="Pilsyk S."/>
            <person name="Malc E."/>
            <person name="Mieczkowski P."/>
            <person name="Kruszewska J.S."/>
            <person name="Biernat P."/>
            <person name="Pawlowska J."/>
        </authorList>
    </citation>
    <scope>NUCLEOTIDE SEQUENCE [LARGE SCALE GENOMIC DNA]</scope>
    <source>
        <strain evidence="3 4">CBS 142.35</strain>
    </source>
</reference>
<dbReference type="SUPFAM" id="SSF56672">
    <property type="entry name" value="DNA/RNA polymerases"/>
    <property type="match status" value="1"/>
</dbReference>
<dbReference type="OrthoDB" id="2286148at2759"/>
<evidence type="ECO:0000313" key="4">
    <source>
        <dbReference type="Proteomes" id="UP000646827"/>
    </source>
</evidence>
<organism evidence="3 4">
    <name type="scientific">Circinella minor</name>
    <dbReference type="NCBI Taxonomy" id="1195481"/>
    <lineage>
        <taxon>Eukaryota</taxon>
        <taxon>Fungi</taxon>
        <taxon>Fungi incertae sedis</taxon>
        <taxon>Mucoromycota</taxon>
        <taxon>Mucoromycotina</taxon>
        <taxon>Mucoromycetes</taxon>
        <taxon>Mucorales</taxon>
        <taxon>Lichtheimiaceae</taxon>
        <taxon>Circinella</taxon>
    </lineage>
</organism>
<dbReference type="Proteomes" id="UP000646827">
    <property type="component" value="Unassembled WGS sequence"/>
</dbReference>
<evidence type="ECO:0000313" key="3">
    <source>
        <dbReference type="EMBL" id="KAG2213697.1"/>
    </source>
</evidence>
<comment type="caution">
    <text evidence="3">The sequence shown here is derived from an EMBL/GenBank/DDBJ whole genome shotgun (WGS) entry which is preliminary data.</text>
</comment>
<sequence>MAGIPTQVSPGLNVQTILSDYTNPTTAPMSAETAQTNSSTTTTTPTASRRSPPTPLESLGEIHQQPLGSLYNQRRFSTPVPLTTSDHLSPSTNASSYQGTTISSTPGNNRIIAIEPVTIGSGFSSTMFIIPKRNGGFRPVFNLKTLNQYLHAPKFKMETLQQVIKMLQPNDFLTSIDLADAFLHIAVHHQLRRYLRFNWEGQTFQFRTTPFSLSQVPWLFTKLCQPILKWARNQDIWVMAYLDDWLIIGKSPHQTASNTTQIINKLQELGWLVNIKKSNLQPQQQINHLGYQLNTKLPGSKLRDLRRSIHSLLHCPLQTPRRVHNLTICIKAATIALFPA</sequence>
<feature type="region of interest" description="Disordered" evidence="1">
    <location>
        <begin position="23"/>
        <end position="60"/>
    </location>
</feature>
<name>A0A8H7VCF9_9FUNG</name>
<dbReference type="Pfam" id="PF00078">
    <property type="entry name" value="RVT_1"/>
    <property type="match status" value="1"/>
</dbReference>
<proteinExistence type="predicted"/>
<feature type="compositionally biased region" description="Low complexity" evidence="1">
    <location>
        <begin position="33"/>
        <end position="51"/>
    </location>
</feature>
<dbReference type="Gene3D" id="3.30.70.270">
    <property type="match status" value="1"/>
</dbReference>
<feature type="domain" description="Reverse transcriptase" evidence="2">
    <location>
        <begin position="111"/>
        <end position="293"/>
    </location>
</feature>
<dbReference type="Gene3D" id="3.10.10.10">
    <property type="entry name" value="HIV Type 1 Reverse Transcriptase, subunit A, domain 1"/>
    <property type="match status" value="1"/>
</dbReference>
<dbReference type="PROSITE" id="PS50878">
    <property type="entry name" value="RT_POL"/>
    <property type="match status" value="1"/>
</dbReference>
<dbReference type="PANTHER" id="PTHR33050:SF7">
    <property type="entry name" value="RIBONUCLEASE H"/>
    <property type="match status" value="1"/>
</dbReference>
<gene>
    <name evidence="3" type="ORF">INT45_002551</name>
</gene>
<evidence type="ECO:0000259" key="2">
    <source>
        <dbReference type="PROSITE" id="PS50878"/>
    </source>
</evidence>